<accession>A0AAV7MDL6</accession>
<evidence type="ECO:0000313" key="2">
    <source>
        <dbReference type="Proteomes" id="UP001066276"/>
    </source>
</evidence>
<reference evidence="1" key="1">
    <citation type="journal article" date="2022" name="bioRxiv">
        <title>Sequencing and chromosome-scale assembly of the giantPleurodeles waltlgenome.</title>
        <authorList>
            <person name="Brown T."/>
            <person name="Elewa A."/>
            <person name="Iarovenko S."/>
            <person name="Subramanian E."/>
            <person name="Araus A.J."/>
            <person name="Petzold A."/>
            <person name="Susuki M."/>
            <person name="Suzuki K.-i.T."/>
            <person name="Hayashi T."/>
            <person name="Toyoda A."/>
            <person name="Oliveira C."/>
            <person name="Osipova E."/>
            <person name="Leigh N.D."/>
            <person name="Simon A."/>
            <person name="Yun M.H."/>
        </authorList>
    </citation>
    <scope>NUCLEOTIDE SEQUENCE</scope>
    <source>
        <strain evidence="1">20211129_DDA</strain>
        <tissue evidence="1">Liver</tissue>
    </source>
</reference>
<name>A0AAV7MDL6_PLEWA</name>
<dbReference type="EMBL" id="JANPWB010000014">
    <property type="protein sequence ID" value="KAJ1100577.1"/>
    <property type="molecule type" value="Genomic_DNA"/>
</dbReference>
<evidence type="ECO:0000313" key="1">
    <source>
        <dbReference type="EMBL" id="KAJ1100577.1"/>
    </source>
</evidence>
<dbReference type="AlphaFoldDB" id="A0AAV7MDL6"/>
<protein>
    <submittedName>
        <fullName evidence="1">Uncharacterized protein</fullName>
    </submittedName>
</protein>
<gene>
    <name evidence="1" type="ORF">NDU88_005659</name>
</gene>
<dbReference type="Proteomes" id="UP001066276">
    <property type="component" value="Chromosome 10"/>
</dbReference>
<organism evidence="1 2">
    <name type="scientific">Pleurodeles waltl</name>
    <name type="common">Iberian ribbed newt</name>
    <dbReference type="NCBI Taxonomy" id="8319"/>
    <lineage>
        <taxon>Eukaryota</taxon>
        <taxon>Metazoa</taxon>
        <taxon>Chordata</taxon>
        <taxon>Craniata</taxon>
        <taxon>Vertebrata</taxon>
        <taxon>Euteleostomi</taxon>
        <taxon>Amphibia</taxon>
        <taxon>Batrachia</taxon>
        <taxon>Caudata</taxon>
        <taxon>Salamandroidea</taxon>
        <taxon>Salamandridae</taxon>
        <taxon>Pleurodelinae</taxon>
        <taxon>Pleurodeles</taxon>
    </lineage>
</organism>
<keyword evidence="2" id="KW-1185">Reference proteome</keyword>
<comment type="caution">
    <text evidence="1">The sequence shown here is derived from an EMBL/GenBank/DDBJ whole genome shotgun (WGS) entry which is preliminary data.</text>
</comment>
<proteinExistence type="predicted"/>
<sequence length="118" mass="13494">MESQAAVLYPHICDPQNRIQDYPFQDAGLRLHYIQILPRGIADHVPLLLEWGVLDGARRPMWQFSAWHLTDQDCVDFVELEFATFFQLIEGSVSPARILRAASKPTQLGSIKDYVRLA</sequence>